<dbReference type="AlphaFoldDB" id="M5FYW8"/>
<organism evidence="2 3">
    <name type="scientific">Dacryopinax primogenitus (strain DJM 731)</name>
    <name type="common">Brown rot fungus</name>
    <dbReference type="NCBI Taxonomy" id="1858805"/>
    <lineage>
        <taxon>Eukaryota</taxon>
        <taxon>Fungi</taxon>
        <taxon>Dikarya</taxon>
        <taxon>Basidiomycota</taxon>
        <taxon>Agaricomycotina</taxon>
        <taxon>Dacrymycetes</taxon>
        <taxon>Dacrymycetales</taxon>
        <taxon>Dacrymycetaceae</taxon>
        <taxon>Dacryopinax</taxon>
    </lineage>
</organism>
<dbReference type="InterPro" id="IPR006555">
    <property type="entry name" value="ATP-dep_Helicase_C"/>
</dbReference>
<dbReference type="InterPro" id="IPR045028">
    <property type="entry name" value="DinG/Rad3-like"/>
</dbReference>
<evidence type="ECO:0000259" key="1">
    <source>
        <dbReference type="SMART" id="SM00491"/>
    </source>
</evidence>
<keyword evidence="3" id="KW-1185">Reference proteome</keyword>
<dbReference type="PANTHER" id="PTHR11472:SF41">
    <property type="entry name" value="ATP-DEPENDENT DNA HELICASE DDX11-RELATED"/>
    <property type="match status" value="1"/>
</dbReference>
<feature type="non-terminal residue" evidence="2">
    <location>
        <position position="1"/>
    </location>
</feature>
<dbReference type="GO" id="GO:0006139">
    <property type="term" value="P:nucleobase-containing compound metabolic process"/>
    <property type="evidence" value="ECO:0007669"/>
    <property type="project" value="InterPro"/>
</dbReference>
<reference evidence="2 3" key="1">
    <citation type="journal article" date="2012" name="Science">
        <title>The Paleozoic origin of enzymatic lignin decomposition reconstructed from 31 fungal genomes.</title>
        <authorList>
            <person name="Floudas D."/>
            <person name="Binder M."/>
            <person name="Riley R."/>
            <person name="Barry K."/>
            <person name="Blanchette R.A."/>
            <person name="Henrissat B."/>
            <person name="Martinez A.T."/>
            <person name="Otillar R."/>
            <person name="Spatafora J.W."/>
            <person name="Yadav J.S."/>
            <person name="Aerts A."/>
            <person name="Benoit I."/>
            <person name="Boyd A."/>
            <person name="Carlson A."/>
            <person name="Copeland A."/>
            <person name="Coutinho P.M."/>
            <person name="de Vries R.P."/>
            <person name="Ferreira P."/>
            <person name="Findley K."/>
            <person name="Foster B."/>
            <person name="Gaskell J."/>
            <person name="Glotzer D."/>
            <person name="Gorecki P."/>
            <person name="Heitman J."/>
            <person name="Hesse C."/>
            <person name="Hori C."/>
            <person name="Igarashi K."/>
            <person name="Jurgens J.A."/>
            <person name="Kallen N."/>
            <person name="Kersten P."/>
            <person name="Kohler A."/>
            <person name="Kuees U."/>
            <person name="Kumar T.K.A."/>
            <person name="Kuo A."/>
            <person name="LaButti K."/>
            <person name="Larrondo L.F."/>
            <person name="Lindquist E."/>
            <person name="Ling A."/>
            <person name="Lombard V."/>
            <person name="Lucas S."/>
            <person name="Lundell T."/>
            <person name="Martin R."/>
            <person name="McLaughlin D.J."/>
            <person name="Morgenstern I."/>
            <person name="Morin E."/>
            <person name="Murat C."/>
            <person name="Nagy L.G."/>
            <person name="Nolan M."/>
            <person name="Ohm R.A."/>
            <person name="Patyshakuliyeva A."/>
            <person name="Rokas A."/>
            <person name="Ruiz-Duenas F.J."/>
            <person name="Sabat G."/>
            <person name="Salamov A."/>
            <person name="Samejima M."/>
            <person name="Schmutz J."/>
            <person name="Slot J.C."/>
            <person name="St John F."/>
            <person name="Stenlid J."/>
            <person name="Sun H."/>
            <person name="Sun S."/>
            <person name="Syed K."/>
            <person name="Tsang A."/>
            <person name="Wiebenga A."/>
            <person name="Young D."/>
            <person name="Pisabarro A."/>
            <person name="Eastwood D.C."/>
            <person name="Martin F."/>
            <person name="Cullen D."/>
            <person name="Grigoriev I.V."/>
            <person name="Hibbett D.S."/>
        </authorList>
    </citation>
    <scope>NUCLEOTIDE SEQUENCE [LARGE SCALE GENOMIC DNA]</scope>
    <source>
        <strain evidence="2 3">DJM-731 SS1</strain>
    </source>
</reference>
<dbReference type="GO" id="GO:0034085">
    <property type="term" value="P:establishment of sister chromatid cohesion"/>
    <property type="evidence" value="ECO:0007669"/>
    <property type="project" value="TreeGrafter"/>
</dbReference>
<dbReference type="HOGENOM" id="CLU_006515_5_0_1"/>
<dbReference type="Proteomes" id="UP000030653">
    <property type="component" value="Unassembled WGS sequence"/>
</dbReference>
<dbReference type="PANTHER" id="PTHR11472">
    <property type="entry name" value="DNA REPAIR DEAD HELICASE RAD3/XP-D SUBFAMILY MEMBER"/>
    <property type="match status" value="1"/>
</dbReference>
<dbReference type="GO" id="GO:0003676">
    <property type="term" value="F:nucleic acid binding"/>
    <property type="evidence" value="ECO:0007669"/>
    <property type="project" value="InterPro"/>
</dbReference>
<evidence type="ECO:0000313" key="3">
    <source>
        <dbReference type="Proteomes" id="UP000030653"/>
    </source>
</evidence>
<dbReference type="GO" id="GO:0016818">
    <property type="term" value="F:hydrolase activity, acting on acid anhydrides, in phosphorus-containing anhydrides"/>
    <property type="evidence" value="ECO:0007669"/>
    <property type="project" value="InterPro"/>
</dbReference>
<dbReference type="GO" id="GO:0005634">
    <property type="term" value="C:nucleus"/>
    <property type="evidence" value="ECO:0007669"/>
    <property type="project" value="TreeGrafter"/>
</dbReference>
<name>M5FYW8_DACPD</name>
<dbReference type="RefSeq" id="XP_040630130.1">
    <property type="nucleotide sequence ID" value="XM_040774954.1"/>
</dbReference>
<dbReference type="EMBL" id="JH795860">
    <property type="protein sequence ID" value="EJU03236.1"/>
    <property type="molecule type" value="Genomic_DNA"/>
</dbReference>
<dbReference type="SMART" id="SM00491">
    <property type="entry name" value="HELICc2"/>
    <property type="match status" value="1"/>
</dbReference>
<feature type="domain" description="ATP-dependent helicase C-terminal" evidence="1">
    <location>
        <begin position="3"/>
        <end position="114"/>
    </location>
</feature>
<sequence length="152" mass="16530">ANVTGKKGGGALLFAVVGAKLSEGLNFSDSLARAVVVVGLPYANLGSAELKERMKYVREAARSAPAPGRIPVRDAGLELYENLCMKAVNQSIGRAIRHKSDWAALILLDKRYASPQIRRKLPRWIDEELKVAANFGAAVKHLGAFYRTKRNG</sequence>
<accession>M5FYW8</accession>
<dbReference type="Gene3D" id="3.40.50.300">
    <property type="entry name" value="P-loop containing nucleotide triphosphate hydrolases"/>
    <property type="match status" value="1"/>
</dbReference>
<dbReference type="OMA" id="HTALWEK"/>
<evidence type="ECO:0000313" key="2">
    <source>
        <dbReference type="EMBL" id="EJU03236.1"/>
    </source>
</evidence>
<dbReference type="GO" id="GO:0005524">
    <property type="term" value="F:ATP binding"/>
    <property type="evidence" value="ECO:0007669"/>
    <property type="project" value="InterPro"/>
</dbReference>
<dbReference type="OrthoDB" id="267079at2759"/>
<dbReference type="GO" id="GO:0003678">
    <property type="term" value="F:DNA helicase activity"/>
    <property type="evidence" value="ECO:0007669"/>
    <property type="project" value="TreeGrafter"/>
</dbReference>
<dbReference type="Pfam" id="PF13307">
    <property type="entry name" value="Helicase_C_2"/>
    <property type="match status" value="1"/>
</dbReference>
<dbReference type="STRING" id="1858805.M5FYW8"/>
<proteinExistence type="predicted"/>
<dbReference type="GeneID" id="63690016"/>
<protein>
    <recommendedName>
        <fullName evidence="1">ATP-dependent helicase C-terminal domain-containing protein</fullName>
    </recommendedName>
</protein>
<gene>
    <name evidence="2" type="ORF">DACRYDRAFT_49979</name>
</gene>
<dbReference type="InterPro" id="IPR027417">
    <property type="entry name" value="P-loop_NTPase"/>
</dbReference>